<dbReference type="NCBIfam" id="TIGR00756">
    <property type="entry name" value="PPR"/>
    <property type="match status" value="6"/>
</dbReference>
<proteinExistence type="predicted"/>
<dbReference type="AlphaFoldDB" id="A0AAF0WCY9"/>
<feature type="repeat" description="PPR" evidence="2">
    <location>
        <begin position="246"/>
        <end position="280"/>
    </location>
</feature>
<dbReference type="Gene3D" id="1.25.40.10">
    <property type="entry name" value="Tetratricopeptide repeat domain"/>
    <property type="match status" value="5"/>
</dbReference>
<organism evidence="3 4">
    <name type="scientific">Daucus carota subsp. sativus</name>
    <name type="common">Carrot</name>
    <dbReference type="NCBI Taxonomy" id="79200"/>
    <lineage>
        <taxon>Eukaryota</taxon>
        <taxon>Viridiplantae</taxon>
        <taxon>Streptophyta</taxon>
        <taxon>Embryophyta</taxon>
        <taxon>Tracheophyta</taxon>
        <taxon>Spermatophyta</taxon>
        <taxon>Magnoliopsida</taxon>
        <taxon>eudicotyledons</taxon>
        <taxon>Gunneridae</taxon>
        <taxon>Pentapetalae</taxon>
        <taxon>asterids</taxon>
        <taxon>campanulids</taxon>
        <taxon>Apiales</taxon>
        <taxon>Apiaceae</taxon>
        <taxon>Apioideae</taxon>
        <taxon>Scandiceae</taxon>
        <taxon>Daucinae</taxon>
        <taxon>Daucus</taxon>
        <taxon>Daucus sect. Daucus</taxon>
    </lineage>
</organism>
<reference evidence="3" key="2">
    <citation type="submission" date="2022-03" db="EMBL/GenBank/DDBJ databases">
        <title>Draft title - Genomic analysis of global carrot germplasm unveils the trajectory of domestication and the origin of high carotenoid orange carrot.</title>
        <authorList>
            <person name="Iorizzo M."/>
            <person name="Ellison S."/>
            <person name="Senalik D."/>
            <person name="Macko-Podgorni A."/>
            <person name="Grzebelus D."/>
            <person name="Bostan H."/>
            <person name="Rolling W."/>
            <person name="Curaba J."/>
            <person name="Simon P."/>
        </authorList>
    </citation>
    <scope>NUCLEOTIDE SEQUENCE</scope>
    <source>
        <tissue evidence="3">Leaf</tissue>
    </source>
</reference>
<keyword evidence="1" id="KW-0677">Repeat</keyword>
<dbReference type="InterPro" id="IPR011990">
    <property type="entry name" value="TPR-like_helical_dom_sf"/>
</dbReference>
<dbReference type="FunFam" id="1.25.40.10:FF:000090">
    <property type="entry name" value="Pentatricopeptide repeat-containing protein, chloroplastic"/>
    <property type="match status" value="1"/>
</dbReference>
<evidence type="ECO:0008006" key="5">
    <source>
        <dbReference type="Google" id="ProtNLM"/>
    </source>
</evidence>
<feature type="repeat" description="PPR" evidence="2">
    <location>
        <begin position="52"/>
        <end position="86"/>
    </location>
</feature>
<dbReference type="KEGG" id="dcr:108206867"/>
<keyword evidence="4" id="KW-1185">Reference proteome</keyword>
<evidence type="ECO:0000256" key="2">
    <source>
        <dbReference type="PROSITE-ProRule" id="PRU00708"/>
    </source>
</evidence>
<dbReference type="InterPro" id="IPR002885">
    <property type="entry name" value="PPR_rpt"/>
</dbReference>
<dbReference type="EMBL" id="CP093344">
    <property type="protein sequence ID" value="WOG87237.1"/>
    <property type="molecule type" value="Genomic_DNA"/>
</dbReference>
<gene>
    <name evidence="3" type="ORF">DCAR_0206460</name>
</gene>
<evidence type="ECO:0000313" key="3">
    <source>
        <dbReference type="EMBL" id="WOG87237.1"/>
    </source>
</evidence>
<reference evidence="3" key="1">
    <citation type="journal article" date="2016" name="Nat. Genet.">
        <title>A high-quality carrot genome assembly provides new insights into carotenoid accumulation and asterid genome evolution.</title>
        <authorList>
            <person name="Iorizzo M."/>
            <person name="Ellison S."/>
            <person name="Senalik D."/>
            <person name="Zeng P."/>
            <person name="Satapoomin P."/>
            <person name="Huang J."/>
            <person name="Bowman M."/>
            <person name="Iovene M."/>
            <person name="Sanseverino W."/>
            <person name="Cavagnaro P."/>
            <person name="Yildiz M."/>
            <person name="Macko-Podgorni A."/>
            <person name="Moranska E."/>
            <person name="Grzebelus E."/>
            <person name="Grzebelus D."/>
            <person name="Ashrafi H."/>
            <person name="Zheng Z."/>
            <person name="Cheng S."/>
            <person name="Spooner D."/>
            <person name="Van Deynze A."/>
            <person name="Simon P."/>
        </authorList>
    </citation>
    <scope>NUCLEOTIDE SEQUENCE</scope>
    <source>
        <tissue evidence="3">Leaf</tissue>
    </source>
</reference>
<dbReference type="PANTHER" id="PTHR47926:SF511">
    <property type="entry name" value="PENTATRICOPEPTIDE REPEAT-CONTAINING PROTEIN"/>
    <property type="match status" value="1"/>
</dbReference>
<dbReference type="PROSITE" id="PS51375">
    <property type="entry name" value="PPR"/>
    <property type="match status" value="5"/>
</dbReference>
<accession>A0AAF0WCY9</accession>
<feature type="repeat" description="PPR" evidence="2">
    <location>
        <begin position="215"/>
        <end position="245"/>
    </location>
</feature>
<evidence type="ECO:0000256" key="1">
    <source>
        <dbReference type="ARBA" id="ARBA00022737"/>
    </source>
</evidence>
<dbReference type="Pfam" id="PF12854">
    <property type="entry name" value="PPR_1"/>
    <property type="match status" value="1"/>
</dbReference>
<dbReference type="InterPro" id="IPR046960">
    <property type="entry name" value="PPR_At4g14850-like_plant"/>
</dbReference>
<dbReference type="GO" id="GO:0009451">
    <property type="term" value="P:RNA modification"/>
    <property type="evidence" value="ECO:0007669"/>
    <property type="project" value="InterPro"/>
</dbReference>
<dbReference type="PANTHER" id="PTHR47926">
    <property type="entry name" value="PENTATRICOPEPTIDE REPEAT-CONTAINING PROTEIN"/>
    <property type="match status" value="1"/>
</dbReference>
<sequence length="522" mass="58789">MRISYLPFLWNSRHFCTNISTKNLNATINCYIRDRNVHDARKLFDQNHITRNVVSWNSMISGYVKTNQISKAQELFDEMPVRDIVSLNTMLSGFHKAGNSEKIYTLFLEMFRGGLRPTEFTFSTVVSALVGTRLSVLITQLHGLTISSAFNLDIYVGSALMRAYTDFRDVDDMCRVFDEISLKEVSAWNALILGFMDMGLINESQRAFDVMPVKNVVSWTTLVNGYINNGRIDEARFKFDMMTERNVFSWTAMIKGYVQYGKFFDAFELFISMLRLGPYPNHFTFSSVLEACAVSSSLMLGNQVHSCIIKSGTPRDVILLTSLVDMYAKCGDIEAANRIFVSMPKKNVASWNSIIGGYARHGFATRALQEFESMISVGVKPDKITFINIISACGHGGLVEEGERQFADMDMKYGIQAEKEHYACMVDLFGKAGQLEKAEKLINEMPFEPDVVVWGALIGACGLYSCLELGELAAKELDSLEHNHPAIYSMLSKIHGDKDVWDSVKLSRKQKAVSWIESSCTI</sequence>
<protein>
    <recommendedName>
        <fullName evidence="5">Pentacotripeptide-repeat region of PRORP domain-containing protein</fullName>
    </recommendedName>
</protein>
<dbReference type="Proteomes" id="UP000077755">
    <property type="component" value="Chromosome 2"/>
</dbReference>
<feature type="repeat" description="PPR" evidence="2">
    <location>
        <begin position="316"/>
        <end position="346"/>
    </location>
</feature>
<dbReference type="Pfam" id="PF01535">
    <property type="entry name" value="PPR"/>
    <property type="match status" value="2"/>
</dbReference>
<dbReference type="GO" id="GO:0003723">
    <property type="term" value="F:RNA binding"/>
    <property type="evidence" value="ECO:0007669"/>
    <property type="project" value="InterPro"/>
</dbReference>
<feature type="repeat" description="PPR" evidence="2">
    <location>
        <begin position="347"/>
        <end position="381"/>
    </location>
</feature>
<name>A0AAF0WCY9_DAUCS</name>
<dbReference type="Pfam" id="PF13041">
    <property type="entry name" value="PPR_2"/>
    <property type="match status" value="3"/>
</dbReference>
<evidence type="ECO:0000313" key="4">
    <source>
        <dbReference type="Proteomes" id="UP000077755"/>
    </source>
</evidence>